<organism evidence="2">
    <name type="scientific">Vibrio cyclitrophicus</name>
    <dbReference type="NCBI Taxonomy" id="47951"/>
    <lineage>
        <taxon>Bacteria</taxon>
        <taxon>Pseudomonadati</taxon>
        <taxon>Pseudomonadota</taxon>
        <taxon>Gammaproteobacteria</taxon>
        <taxon>Vibrionales</taxon>
        <taxon>Vibrionaceae</taxon>
        <taxon>Vibrio</taxon>
    </lineage>
</organism>
<reference evidence="2" key="1">
    <citation type="submission" date="2016-07" db="EMBL/GenBank/DDBJ databases">
        <authorList>
            <person name="Kauffman K."/>
            <person name="Arevalo P."/>
            <person name="Polz M.F."/>
        </authorList>
    </citation>
    <scope>NUCLEOTIDE SEQUENCE</scope>
    <source>
        <strain evidence="2">10N.222.46.E12</strain>
    </source>
</reference>
<dbReference type="AlphaFoldDB" id="A0A7Z1S3E0"/>
<reference evidence="2" key="2">
    <citation type="journal article" date="2018" name="Nature">
        <title>A major lineage of non-tailed dsDNA viruses as unrecognized killers of marine bacteria.</title>
        <authorList>
            <person name="Kauffman K.M."/>
            <person name="Hussain F.A."/>
            <person name="Yang J."/>
            <person name="Arevalo P."/>
            <person name="Brown J.M."/>
            <person name="Chang W.K."/>
            <person name="VanInsberghe D."/>
            <person name="Elsherbini J."/>
            <person name="Sharma R.S."/>
            <person name="Cutler M.B."/>
            <person name="Kelly L."/>
            <person name="Polz M.F."/>
        </authorList>
    </citation>
    <scope>NUCLEOTIDE SEQUENCE</scope>
    <source>
        <strain evidence="2">10N.222.46.E12</strain>
    </source>
</reference>
<keyword evidence="1" id="KW-1133">Transmembrane helix</keyword>
<feature type="transmembrane region" description="Helical" evidence="1">
    <location>
        <begin position="6"/>
        <end position="26"/>
    </location>
</feature>
<evidence type="ECO:0000256" key="1">
    <source>
        <dbReference type="SAM" id="Phobius"/>
    </source>
</evidence>
<keyword evidence="1" id="KW-0472">Membrane</keyword>
<proteinExistence type="predicted"/>
<keyword evidence="1" id="KW-0812">Transmembrane</keyword>
<protein>
    <submittedName>
        <fullName evidence="2">Uncharacterized protein</fullName>
    </submittedName>
</protein>
<gene>
    <name evidence="2" type="ORF">BCS90_16505</name>
</gene>
<name>A0A7Z1S3E0_9VIBR</name>
<accession>A0A7Z1S3E0</accession>
<dbReference type="RefSeq" id="WP_025793327.1">
    <property type="nucleotide sequence ID" value="NZ_CP170595.1"/>
</dbReference>
<comment type="caution">
    <text evidence="2">The sequence shown here is derived from an EMBL/GenBank/DDBJ whole genome shotgun (WGS) entry which is preliminary data.</text>
</comment>
<dbReference type="EMBL" id="MDBS01000025">
    <property type="protein sequence ID" value="PMP29747.1"/>
    <property type="molecule type" value="Genomic_DNA"/>
</dbReference>
<evidence type="ECO:0000313" key="2">
    <source>
        <dbReference type="EMBL" id="PMP29747.1"/>
    </source>
</evidence>
<sequence>MDDTTLKIIVPIITFILGFAASRLTMSKKERFDKQTKTLEISNQLDSDITAAFQEYQKALGKFIDAERRTLSEFLEVESAGVTYFQALNNAASAVLSGILAHESFKHTHLPKVRDGYYRAIPKHYETLKYIADQCGLEYSGKFKVENYQTIHNALEKYA</sequence>